<sequence>MYLYGSLTVAENVKFGEYSVNPTGTDGASAIIEFVGLCKLLCFEGIKLVFTIGVRAGFIITTTIITAAAQTTYYTVPYYLIPYHKQARSHRFQNHNIISILHNAINVQINNQNYMFSFVNSTNDNYVENITTTMDVDVRANVLHLFDDLAGIYSSMHNIDRFKETCKPDPIMVVPRTSQLLRIFDLTYAKRHTGCLM</sequence>
<accession>A0A1A9UHV8</accession>
<dbReference type="VEuPathDB" id="VectorBase:GAUT005360"/>
<evidence type="ECO:0000313" key="2">
    <source>
        <dbReference type="Proteomes" id="UP000078200"/>
    </source>
</evidence>
<keyword evidence="2" id="KW-1185">Reference proteome</keyword>
<evidence type="ECO:0000313" key="1">
    <source>
        <dbReference type="EnsemblMetazoa" id="GAUT005360-PA"/>
    </source>
</evidence>
<name>A0A1A9UHV8_GLOAU</name>
<protein>
    <submittedName>
        <fullName evidence="1">Uncharacterized protein</fullName>
    </submittedName>
</protein>
<proteinExistence type="predicted"/>
<organism evidence="1 2">
    <name type="scientific">Glossina austeni</name>
    <name type="common">Savannah tsetse fly</name>
    <dbReference type="NCBI Taxonomy" id="7395"/>
    <lineage>
        <taxon>Eukaryota</taxon>
        <taxon>Metazoa</taxon>
        <taxon>Ecdysozoa</taxon>
        <taxon>Arthropoda</taxon>
        <taxon>Hexapoda</taxon>
        <taxon>Insecta</taxon>
        <taxon>Pterygota</taxon>
        <taxon>Neoptera</taxon>
        <taxon>Endopterygota</taxon>
        <taxon>Diptera</taxon>
        <taxon>Brachycera</taxon>
        <taxon>Muscomorpha</taxon>
        <taxon>Hippoboscoidea</taxon>
        <taxon>Glossinidae</taxon>
        <taxon>Glossina</taxon>
    </lineage>
</organism>
<reference evidence="1" key="1">
    <citation type="submission" date="2020-05" db="UniProtKB">
        <authorList>
            <consortium name="EnsemblMetazoa"/>
        </authorList>
    </citation>
    <scope>IDENTIFICATION</scope>
    <source>
        <strain evidence="1">TTRI</strain>
    </source>
</reference>
<dbReference type="AlphaFoldDB" id="A0A1A9UHV8"/>
<dbReference type="Proteomes" id="UP000078200">
    <property type="component" value="Unassembled WGS sequence"/>
</dbReference>
<dbReference type="EnsemblMetazoa" id="GAUT005360-RA">
    <property type="protein sequence ID" value="GAUT005360-PA"/>
    <property type="gene ID" value="GAUT005360"/>
</dbReference>